<dbReference type="InterPro" id="IPR011023">
    <property type="entry name" value="Nop2p"/>
</dbReference>
<dbReference type="GO" id="GO:0008173">
    <property type="term" value="F:RNA methyltransferase activity"/>
    <property type="evidence" value="ECO:0007669"/>
    <property type="project" value="InterPro"/>
</dbReference>
<proteinExistence type="inferred from homology"/>
<sequence length="303" mass="34453">MEEEKLKYFEKYREIIRDFDNFLETLKTPQPYWFRVNTLKIQEEKLIERLETKGFRVEKFGGINAYRILEMPVKHPGATVEYSLGYYYIQDLSSMAPVLALDPQPGERILDMAAAPGSKSTMIAELMNNSGTIVANDIGVDRIKSLAANIERLGITNIIVTKKDARNANFGGKFDKILLDAPCSGEGTFRKNPWGFQGADERGHSILGRQQKMMLRNAVRHLSEDGIIVYSTCTYSPIENESVVKYGVENLNLKVLKIELSIPHLEGVKEWDGEKYEMYEKCIRIYPHLVDTGGMFIAVLAKQ</sequence>
<keyword evidence="3 7" id="KW-0489">Methyltransferase</keyword>
<dbReference type="InterPro" id="IPR031341">
    <property type="entry name" value="Methyltr_RsmF_N"/>
</dbReference>
<dbReference type="Pfam" id="PF17125">
    <property type="entry name" value="Methyltr_RsmF_N"/>
    <property type="match status" value="1"/>
</dbReference>
<dbReference type="InterPro" id="IPR049560">
    <property type="entry name" value="MeTrfase_RsmB-F_NOP2_cat"/>
</dbReference>
<dbReference type="GO" id="GO:0001510">
    <property type="term" value="P:RNA methylation"/>
    <property type="evidence" value="ECO:0007669"/>
    <property type="project" value="InterPro"/>
</dbReference>
<dbReference type="NCBIfam" id="TIGR00446">
    <property type="entry name" value="nop2p"/>
    <property type="match status" value="1"/>
</dbReference>
<dbReference type="GO" id="GO:0008757">
    <property type="term" value="F:S-adenosylmethionine-dependent methyltransferase activity"/>
    <property type="evidence" value="ECO:0007669"/>
    <property type="project" value="InterPro"/>
</dbReference>
<evidence type="ECO:0000256" key="1">
    <source>
        <dbReference type="ARBA" id="ARBA00007494"/>
    </source>
</evidence>
<dbReference type="EMBL" id="DRTM01000007">
    <property type="protein sequence ID" value="HHE75513.1"/>
    <property type="molecule type" value="Genomic_DNA"/>
</dbReference>
<evidence type="ECO:0000256" key="3">
    <source>
        <dbReference type="ARBA" id="ARBA00022603"/>
    </source>
</evidence>
<dbReference type="GO" id="GO:0003723">
    <property type="term" value="F:RNA binding"/>
    <property type="evidence" value="ECO:0007669"/>
    <property type="project" value="UniProtKB-UniRule"/>
</dbReference>
<comment type="caution">
    <text evidence="9">The sequence shown here is derived from an EMBL/GenBank/DDBJ whole genome shotgun (WGS) entry which is preliminary data.</text>
</comment>
<name>A0A7J3T8C3_9ARCH</name>
<evidence type="ECO:0000256" key="5">
    <source>
        <dbReference type="ARBA" id="ARBA00022691"/>
    </source>
</evidence>
<dbReference type="PROSITE" id="PS51686">
    <property type="entry name" value="SAM_MT_RSMB_NOP"/>
    <property type="match status" value="1"/>
</dbReference>
<feature type="binding site" evidence="7">
    <location>
        <begin position="113"/>
        <end position="119"/>
    </location>
    <ligand>
        <name>S-adenosyl-L-methionine</name>
        <dbReference type="ChEBI" id="CHEBI:59789"/>
    </ligand>
</feature>
<reference evidence="9" key="1">
    <citation type="journal article" date="2020" name="mSystems">
        <title>Genome- and Community-Level Interaction Insights into Carbon Utilization and Element Cycling Functions of Hydrothermarchaeota in Hydrothermal Sediment.</title>
        <authorList>
            <person name="Zhou Z."/>
            <person name="Liu Y."/>
            <person name="Xu W."/>
            <person name="Pan J."/>
            <person name="Luo Z.H."/>
            <person name="Li M."/>
        </authorList>
    </citation>
    <scope>NUCLEOTIDE SEQUENCE [LARGE SCALE GENOMIC DNA]</scope>
    <source>
        <strain evidence="9">HyVt-85</strain>
    </source>
</reference>
<protein>
    <submittedName>
        <fullName evidence="9">RsmB/NOP family class I SAM-dependent RNA methyltransferase</fullName>
    </submittedName>
</protein>
<dbReference type="InterPro" id="IPR018314">
    <property type="entry name" value="RsmB/NOL1/NOP2-like_CS"/>
</dbReference>
<keyword evidence="2" id="KW-0963">Cytoplasm</keyword>
<keyword evidence="5 7" id="KW-0949">S-adenosyl-L-methionine</keyword>
<dbReference type="PROSITE" id="PS01153">
    <property type="entry name" value="NOL1_NOP2_SUN"/>
    <property type="match status" value="1"/>
</dbReference>
<keyword evidence="4 7" id="KW-0808">Transferase</keyword>
<dbReference type="Proteomes" id="UP000886130">
    <property type="component" value="Unassembled WGS sequence"/>
</dbReference>
<feature type="active site" description="Nucleophile" evidence="7">
    <location>
        <position position="233"/>
    </location>
</feature>
<dbReference type="InterPro" id="IPR001678">
    <property type="entry name" value="MeTrfase_RsmB-F_NOP2_dom"/>
</dbReference>
<dbReference type="Gene3D" id="3.40.50.150">
    <property type="entry name" value="Vaccinia Virus protein VP39"/>
    <property type="match status" value="1"/>
</dbReference>
<dbReference type="Pfam" id="PF01189">
    <property type="entry name" value="Methyltr_RsmB-F"/>
    <property type="match status" value="1"/>
</dbReference>
<evidence type="ECO:0000313" key="9">
    <source>
        <dbReference type="EMBL" id="HHE75513.1"/>
    </source>
</evidence>
<organism evidence="9">
    <name type="scientific">Candidatus Aciduliprofundum boonei</name>
    <dbReference type="NCBI Taxonomy" id="379547"/>
    <lineage>
        <taxon>Archaea</taxon>
        <taxon>Methanobacteriati</taxon>
        <taxon>Thermoplasmatota</taxon>
        <taxon>DHVE2 group</taxon>
        <taxon>Candidatus Aciduliprofundum</taxon>
    </lineage>
</organism>
<dbReference type="InterPro" id="IPR023267">
    <property type="entry name" value="RCMT"/>
</dbReference>
<dbReference type="InterPro" id="IPR029063">
    <property type="entry name" value="SAM-dependent_MTases_sf"/>
</dbReference>
<dbReference type="CDD" id="cd02440">
    <property type="entry name" value="AdoMet_MTases"/>
    <property type="match status" value="1"/>
</dbReference>
<evidence type="ECO:0000256" key="6">
    <source>
        <dbReference type="ARBA" id="ARBA00022884"/>
    </source>
</evidence>
<accession>A0A7J3T8C3</accession>
<feature type="binding site" evidence="7">
    <location>
        <position position="180"/>
    </location>
    <ligand>
        <name>S-adenosyl-L-methionine</name>
        <dbReference type="ChEBI" id="CHEBI:59789"/>
    </ligand>
</feature>
<gene>
    <name evidence="9" type="ORF">ENL31_00095</name>
</gene>
<evidence type="ECO:0000259" key="8">
    <source>
        <dbReference type="PROSITE" id="PS51686"/>
    </source>
</evidence>
<dbReference type="GO" id="GO:0006396">
    <property type="term" value="P:RNA processing"/>
    <property type="evidence" value="ECO:0007669"/>
    <property type="project" value="InterPro"/>
</dbReference>
<dbReference type="PANTHER" id="PTHR22807">
    <property type="entry name" value="NOP2 YEAST -RELATED NOL1/NOP2/FMU SUN DOMAIN-CONTAINING"/>
    <property type="match status" value="1"/>
</dbReference>
<dbReference type="PANTHER" id="PTHR22807:SF30">
    <property type="entry name" value="28S RRNA (CYTOSINE(4447)-C(5))-METHYLTRANSFERASE-RELATED"/>
    <property type="match status" value="1"/>
</dbReference>
<evidence type="ECO:0000256" key="4">
    <source>
        <dbReference type="ARBA" id="ARBA00022679"/>
    </source>
</evidence>
<dbReference type="Gene3D" id="3.30.70.1170">
    <property type="entry name" value="Sun protein, domain 3"/>
    <property type="match status" value="1"/>
</dbReference>
<evidence type="ECO:0000256" key="2">
    <source>
        <dbReference type="ARBA" id="ARBA00022490"/>
    </source>
</evidence>
<feature type="domain" description="SAM-dependent MTase RsmB/NOP-type" evidence="8">
    <location>
        <begin position="22"/>
        <end position="303"/>
    </location>
</feature>
<dbReference type="SUPFAM" id="SSF53335">
    <property type="entry name" value="S-adenosyl-L-methionine-dependent methyltransferases"/>
    <property type="match status" value="1"/>
</dbReference>
<evidence type="ECO:0000256" key="7">
    <source>
        <dbReference type="PROSITE-ProRule" id="PRU01023"/>
    </source>
</evidence>
<keyword evidence="6 7" id="KW-0694">RNA-binding</keyword>
<comment type="similarity">
    <text evidence="1 7">Belongs to the class I-like SAM-binding methyltransferase superfamily. RsmB/NOP family.</text>
</comment>
<feature type="binding site" evidence="7">
    <location>
        <position position="164"/>
    </location>
    <ligand>
        <name>S-adenosyl-L-methionine</name>
        <dbReference type="ChEBI" id="CHEBI:59789"/>
    </ligand>
</feature>
<dbReference type="AlphaFoldDB" id="A0A7J3T8C3"/>
<feature type="binding site" evidence="7">
    <location>
        <position position="137"/>
    </location>
    <ligand>
        <name>S-adenosyl-L-methionine</name>
        <dbReference type="ChEBI" id="CHEBI:59789"/>
    </ligand>
</feature>
<dbReference type="PRINTS" id="PR02008">
    <property type="entry name" value="RCMTFAMILY"/>
</dbReference>